<gene>
    <name evidence="2" type="ORF">TAO_0433</name>
</gene>
<feature type="chain" id="PRO_5012727130" evidence="1">
    <location>
        <begin position="23"/>
        <end position="341"/>
    </location>
</feature>
<organism evidence="2 3">
    <name type="scientific">Candidatus Nitrosoglobus terrae</name>
    <dbReference type="NCBI Taxonomy" id="1630141"/>
    <lineage>
        <taxon>Bacteria</taxon>
        <taxon>Pseudomonadati</taxon>
        <taxon>Pseudomonadota</taxon>
        <taxon>Gammaproteobacteria</taxon>
        <taxon>Chromatiales</taxon>
        <taxon>Chromatiaceae</taxon>
        <taxon>Candidatus Nitrosoglobus</taxon>
    </lineage>
</organism>
<keyword evidence="3" id="KW-1185">Reference proteome</keyword>
<protein>
    <submittedName>
        <fullName evidence="2">Uncharacterized protein</fullName>
    </submittedName>
</protein>
<name>A0A1Q2SL19_9GAMM</name>
<feature type="signal peptide" evidence="1">
    <location>
        <begin position="1"/>
        <end position="22"/>
    </location>
</feature>
<proteinExistence type="predicted"/>
<accession>A0A1Q2SL19</accession>
<reference evidence="2 3" key="1">
    <citation type="journal article" date="2017" name="ISME J.">
        <title>An acid-tolerant ammonia-oxidizing ?-proteobacterium from soil.</title>
        <authorList>
            <person name="Hayatsu M."/>
            <person name="Tago K."/>
            <person name="Uchiyama I."/>
            <person name="Toyoda A."/>
            <person name="Wang Y."/>
            <person name="Shimomura Y."/>
            <person name="Okubo T."/>
            <person name="Kurisu F."/>
            <person name="Hirono Y."/>
            <person name="Nonaka K."/>
            <person name="Akiyama H."/>
            <person name="Itoh T."/>
            <person name="Takami H."/>
        </authorList>
    </citation>
    <scope>NUCLEOTIDE SEQUENCE [LARGE SCALE GENOMIC DNA]</scope>
    <source>
        <strain evidence="2 3">TAO100</strain>
    </source>
</reference>
<dbReference type="EMBL" id="AP014836">
    <property type="protein sequence ID" value="BAW79803.1"/>
    <property type="molecule type" value="Genomic_DNA"/>
</dbReference>
<dbReference type="AlphaFoldDB" id="A0A1Q2SL19"/>
<sequence length="341" mass="36682">MKTITPKVLTLVVLLFTLLLQAQTTTPPPPTFPSTIPENGLWWSRQDSGTSYSITIQNSLLFMVENTYDENGNPTWFTGSVQIPVFSSESDGSNPLTIDLMESTGGSCSGCSHKAPQTRNSGKQIILSFSDPSHGQLTTDDKQAPIELFNFNYGQGIARLESAWEINYQLASTLIEGFNKIGTNFSPISFDSSGNLIGGSDTVIGEVSSSIYLIHQTADPDMYLITTQPGFSSNQCRVGIYILTGLNALIGVYTLANAADNPQGIANQLTLIAKESFTSPDPSQVLISTAFRSSNVISKLILGPLNISLADLASKIDPFLDSATLANIKSLLLSLINQNDL</sequence>
<dbReference type="RefSeq" id="WP_096526420.1">
    <property type="nucleotide sequence ID" value="NZ_AP014836.1"/>
</dbReference>
<evidence type="ECO:0000256" key="1">
    <source>
        <dbReference type="SAM" id="SignalP"/>
    </source>
</evidence>
<dbReference type="KEGG" id="ntt:TAO_0433"/>
<keyword evidence="1" id="KW-0732">Signal</keyword>
<evidence type="ECO:0000313" key="3">
    <source>
        <dbReference type="Proteomes" id="UP000243679"/>
    </source>
</evidence>
<dbReference type="OrthoDB" id="5749027at2"/>
<evidence type="ECO:0000313" key="2">
    <source>
        <dbReference type="EMBL" id="BAW79803.1"/>
    </source>
</evidence>
<dbReference type="Proteomes" id="UP000243679">
    <property type="component" value="Chromosome"/>
</dbReference>